<evidence type="ECO:0000313" key="2">
    <source>
        <dbReference type="Proteomes" id="UP000054653"/>
    </source>
</evidence>
<dbReference type="EMBL" id="JYDI01005344">
    <property type="protein sequence ID" value="KRY04872.1"/>
    <property type="molecule type" value="Genomic_DNA"/>
</dbReference>
<organism evidence="1 2">
    <name type="scientific">Trichinella britovi</name>
    <name type="common">Parasitic roundworm</name>
    <dbReference type="NCBI Taxonomy" id="45882"/>
    <lineage>
        <taxon>Eukaryota</taxon>
        <taxon>Metazoa</taxon>
        <taxon>Ecdysozoa</taxon>
        <taxon>Nematoda</taxon>
        <taxon>Enoplea</taxon>
        <taxon>Dorylaimia</taxon>
        <taxon>Trichinellida</taxon>
        <taxon>Trichinellidae</taxon>
        <taxon>Trichinella</taxon>
    </lineage>
</organism>
<dbReference type="Proteomes" id="UP000054653">
    <property type="component" value="Unassembled WGS sequence"/>
</dbReference>
<comment type="caution">
    <text evidence="1">The sequence shown here is derived from an EMBL/GenBank/DDBJ whole genome shotgun (WGS) entry which is preliminary data.</text>
</comment>
<protein>
    <submittedName>
        <fullName evidence="1">Uncharacterized protein</fullName>
    </submittedName>
</protein>
<evidence type="ECO:0000313" key="1">
    <source>
        <dbReference type="EMBL" id="KRY04872.1"/>
    </source>
</evidence>
<accession>A0A0V0YXL9</accession>
<gene>
    <name evidence="1" type="ORF">T03_45</name>
</gene>
<keyword evidence="2" id="KW-1185">Reference proteome</keyword>
<name>A0A0V0YXL9_TRIBR</name>
<proteinExistence type="predicted"/>
<sequence>MEPRSGAGGVRGGHAAIRELALYHYKCIVG</sequence>
<dbReference type="AlphaFoldDB" id="A0A0V0YXL9"/>
<reference evidence="1 2" key="1">
    <citation type="submission" date="2015-01" db="EMBL/GenBank/DDBJ databases">
        <title>Evolution of Trichinella species and genotypes.</title>
        <authorList>
            <person name="Korhonen P.K."/>
            <person name="Edoardo P."/>
            <person name="Giuseppe L.R."/>
            <person name="Gasser R.B."/>
        </authorList>
    </citation>
    <scope>NUCLEOTIDE SEQUENCE [LARGE SCALE GENOMIC DNA]</scope>
    <source>
        <strain evidence="1">ISS120</strain>
    </source>
</reference>